<evidence type="ECO:0000256" key="1">
    <source>
        <dbReference type="SAM" id="SignalP"/>
    </source>
</evidence>
<comment type="caution">
    <text evidence="2">The sequence shown here is derived from an EMBL/GenBank/DDBJ whole genome shotgun (WGS) entry which is preliminary data.</text>
</comment>
<protein>
    <submittedName>
        <fullName evidence="2">Uncharacterized protein</fullName>
    </submittedName>
</protein>
<evidence type="ECO:0000313" key="2">
    <source>
        <dbReference type="EMBL" id="KAK5988834.1"/>
    </source>
</evidence>
<name>A0ABR0SA27_9HYPO</name>
<accession>A0ABR0SA27</accession>
<organism evidence="2 3">
    <name type="scientific">Cladobotryum mycophilum</name>
    <dbReference type="NCBI Taxonomy" id="491253"/>
    <lineage>
        <taxon>Eukaryota</taxon>
        <taxon>Fungi</taxon>
        <taxon>Dikarya</taxon>
        <taxon>Ascomycota</taxon>
        <taxon>Pezizomycotina</taxon>
        <taxon>Sordariomycetes</taxon>
        <taxon>Hypocreomycetidae</taxon>
        <taxon>Hypocreales</taxon>
        <taxon>Hypocreaceae</taxon>
        <taxon>Cladobotryum</taxon>
    </lineage>
</organism>
<gene>
    <name evidence="2" type="ORF">PT974_10328</name>
</gene>
<feature type="signal peptide" evidence="1">
    <location>
        <begin position="1"/>
        <end position="17"/>
    </location>
</feature>
<sequence length="105" mass="11343">MRAFSLIPLAFATSAVAQTAGQGASGNFWQEANYRGWNQGLSVIFKGCLNLEDPMLNHIHAVQTGPGFTCFVYYSRDCTGRSQAFTSDTPNIADGNVKSVTCTKN</sequence>
<evidence type="ECO:0000313" key="3">
    <source>
        <dbReference type="Proteomes" id="UP001338125"/>
    </source>
</evidence>
<reference evidence="2 3" key="1">
    <citation type="submission" date="2024-01" db="EMBL/GenBank/DDBJ databases">
        <title>Complete genome of Cladobotryum mycophilum ATHUM6906.</title>
        <authorList>
            <person name="Christinaki A.C."/>
            <person name="Myridakis A.I."/>
            <person name="Kouvelis V.N."/>
        </authorList>
    </citation>
    <scope>NUCLEOTIDE SEQUENCE [LARGE SCALE GENOMIC DNA]</scope>
    <source>
        <strain evidence="2 3">ATHUM6906</strain>
    </source>
</reference>
<keyword evidence="3" id="KW-1185">Reference proteome</keyword>
<feature type="chain" id="PRO_5045789998" evidence="1">
    <location>
        <begin position="18"/>
        <end position="105"/>
    </location>
</feature>
<dbReference type="EMBL" id="JAVFKD010000015">
    <property type="protein sequence ID" value="KAK5988834.1"/>
    <property type="molecule type" value="Genomic_DNA"/>
</dbReference>
<keyword evidence="1" id="KW-0732">Signal</keyword>
<dbReference type="Proteomes" id="UP001338125">
    <property type="component" value="Unassembled WGS sequence"/>
</dbReference>
<dbReference type="Gene3D" id="2.60.20.10">
    <property type="entry name" value="Crystallins"/>
    <property type="match status" value="1"/>
</dbReference>
<proteinExistence type="predicted"/>